<proteinExistence type="predicted"/>
<evidence type="ECO:0000313" key="1">
    <source>
        <dbReference type="EMBL" id="WJZ85438.1"/>
    </source>
</evidence>
<accession>A0ABY9BR52</accession>
<keyword evidence="2" id="KW-1185">Reference proteome</keyword>
<evidence type="ECO:0008006" key="3">
    <source>
        <dbReference type="Google" id="ProtNLM"/>
    </source>
</evidence>
<organism evidence="1 2">
    <name type="scientific">Vitis vinifera</name>
    <name type="common">Grape</name>
    <dbReference type="NCBI Taxonomy" id="29760"/>
    <lineage>
        <taxon>Eukaryota</taxon>
        <taxon>Viridiplantae</taxon>
        <taxon>Streptophyta</taxon>
        <taxon>Embryophyta</taxon>
        <taxon>Tracheophyta</taxon>
        <taxon>Spermatophyta</taxon>
        <taxon>Magnoliopsida</taxon>
        <taxon>eudicotyledons</taxon>
        <taxon>Gunneridae</taxon>
        <taxon>Pentapetalae</taxon>
        <taxon>rosids</taxon>
        <taxon>Vitales</taxon>
        <taxon>Vitaceae</taxon>
        <taxon>Viteae</taxon>
        <taxon>Vitis</taxon>
    </lineage>
</organism>
<protein>
    <recommendedName>
        <fullName evidence="3">Retrovirus-related Pol polyprotein from transposon RE1</fullName>
    </recommendedName>
</protein>
<name>A0ABY9BR52_VITVI</name>
<dbReference type="Proteomes" id="UP001227230">
    <property type="component" value="Chromosome 4"/>
</dbReference>
<dbReference type="PANTHER" id="PTHR11439:SF470">
    <property type="entry name" value="CYSTEINE-RICH RLK (RECEPTOR-LIKE PROTEIN KINASE) 8"/>
    <property type="match status" value="1"/>
</dbReference>
<sequence length="61" mass="6912">MITQPNLSYSVNRLNQYLANPQSTHLQVVHKILQYIKGIVNQGLYFPSSSTTQLKAFTDSN</sequence>
<reference evidence="1 2" key="1">
    <citation type="journal article" date="2023" name="Hortic Res">
        <title>The complete reference genome for grapevine (Vitis vinifera L.) genetics and breeding.</title>
        <authorList>
            <person name="Shi X."/>
            <person name="Cao S."/>
            <person name="Wang X."/>
            <person name="Huang S."/>
            <person name="Wang Y."/>
            <person name="Liu Z."/>
            <person name="Liu W."/>
            <person name="Leng X."/>
            <person name="Peng Y."/>
            <person name="Wang N."/>
            <person name="Wang Y."/>
            <person name="Ma Z."/>
            <person name="Xu X."/>
            <person name="Zhang F."/>
            <person name="Xue H."/>
            <person name="Zhong H."/>
            <person name="Wang Y."/>
            <person name="Zhang K."/>
            <person name="Velt A."/>
            <person name="Avia K."/>
            <person name="Holtgrawe D."/>
            <person name="Grimplet J."/>
            <person name="Matus J.T."/>
            <person name="Ware D."/>
            <person name="Wu X."/>
            <person name="Wang H."/>
            <person name="Liu C."/>
            <person name="Fang Y."/>
            <person name="Rustenholz C."/>
            <person name="Cheng Z."/>
            <person name="Xiao H."/>
            <person name="Zhou Y."/>
        </authorList>
    </citation>
    <scope>NUCLEOTIDE SEQUENCE [LARGE SCALE GENOMIC DNA]</scope>
    <source>
        <strain evidence="2">cv. Pinot noir / PN40024</strain>
        <tissue evidence="1">Leaf</tissue>
    </source>
</reference>
<dbReference type="EMBL" id="CP126651">
    <property type="protein sequence ID" value="WJZ85438.1"/>
    <property type="molecule type" value="Genomic_DNA"/>
</dbReference>
<dbReference type="PANTHER" id="PTHR11439">
    <property type="entry name" value="GAG-POL-RELATED RETROTRANSPOSON"/>
    <property type="match status" value="1"/>
</dbReference>
<gene>
    <name evidence="1" type="ORF">VitviT2T_004976</name>
</gene>
<evidence type="ECO:0000313" key="2">
    <source>
        <dbReference type="Proteomes" id="UP001227230"/>
    </source>
</evidence>